<dbReference type="Gene3D" id="1.20.1250.20">
    <property type="entry name" value="MFS general substrate transporter like domains"/>
    <property type="match status" value="1"/>
</dbReference>
<gene>
    <name evidence="6" type="ORF">GALL_519600</name>
</gene>
<dbReference type="PROSITE" id="PS51257">
    <property type="entry name" value="PROKAR_LIPOPROTEIN"/>
    <property type="match status" value="1"/>
</dbReference>
<dbReference type="GO" id="GO:0022857">
    <property type="term" value="F:transmembrane transporter activity"/>
    <property type="evidence" value="ECO:0007669"/>
    <property type="project" value="InterPro"/>
</dbReference>
<organism evidence="6">
    <name type="scientific">mine drainage metagenome</name>
    <dbReference type="NCBI Taxonomy" id="410659"/>
    <lineage>
        <taxon>unclassified sequences</taxon>
        <taxon>metagenomes</taxon>
        <taxon>ecological metagenomes</taxon>
    </lineage>
</organism>
<evidence type="ECO:0008006" key="7">
    <source>
        <dbReference type="Google" id="ProtNLM"/>
    </source>
</evidence>
<dbReference type="InterPro" id="IPR036259">
    <property type="entry name" value="MFS_trans_sf"/>
</dbReference>
<protein>
    <recommendedName>
        <fullName evidence="7">Major facilitator superfamily (MFS) profile domain-containing protein</fullName>
    </recommendedName>
</protein>
<dbReference type="GO" id="GO:0016020">
    <property type="term" value="C:membrane"/>
    <property type="evidence" value="ECO:0007669"/>
    <property type="project" value="UniProtKB-SubCell"/>
</dbReference>
<evidence type="ECO:0000256" key="1">
    <source>
        <dbReference type="ARBA" id="ARBA00004370"/>
    </source>
</evidence>
<dbReference type="EMBL" id="MLJW01006577">
    <property type="protein sequence ID" value="OIQ66468.1"/>
    <property type="molecule type" value="Genomic_DNA"/>
</dbReference>
<dbReference type="SUPFAM" id="SSF103473">
    <property type="entry name" value="MFS general substrate transporter"/>
    <property type="match status" value="1"/>
</dbReference>
<evidence type="ECO:0000256" key="4">
    <source>
        <dbReference type="ARBA" id="ARBA00023136"/>
    </source>
</evidence>
<comment type="subcellular location">
    <subcellularLocation>
        <location evidence="1">Membrane</location>
    </subcellularLocation>
</comment>
<evidence type="ECO:0000313" key="6">
    <source>
        <dbReference type="EMBL" id="OIQ66468.1"/>
    </source>
</evidence>
<dbReference type="AlphaFoldDB" id="A0A1J5PFZ6"/>
<accession>A0A1J5PFZ6</accession>
<sequence length="105" mass="11347">MPGNRGIETMMLVAPINGFFTLGCVYVWMAIYPVELFTSTVRSTAVSFIFNAARLIAWIFPIIAGTMIKTFGGVGHAALILGSVYLLGLVIPWLLPETANKGLPD</sequence>
<dbReference type="Pfam" id="PF00083">
    <property type="entry name" value="Sugar_tr"/>
    <property type="match status" value="1"/>
</dbReference>
<evidence type="ECO:0000256" key="3">
    <source>
        <dbReference type="ARBA" id="ARBA00022989"/>
    </source>
</evidence>
<feature type="transmembrane region" description="Helical" evidence="5">
    <location>
        <begin position="12"/>
        <end position="32"/>
    </location>
</feature>
<evidence type="ECO:0000256" key="5">
    <source>
        <dbReference type="SAM" id="Phobius"/>
    </source>
</evidence>
<proteinExistence type="predicted"/>
<name>A0A1J5PFZ6_9ZZZZ</name>
<keyword evidence="3 5" id="KW-1133">Transmembrane helix</keyword>
<keyword evidence="2 5" id="KW-0812">Transmembrane</keyword>
<evidence type="ECO:0000256" key="2">
    <source>
        <dbReference type="ARBA" id="ARBA00022692"/>
    </source>
</evidence>
<comment type="caution">
    <text evidence="6">The sequence shown here is derived from an EMBL/GenBank/DDBJ whole genome shotgun (WGS) entry which is preliminary data.</text>
</comment>
<reference evidence="6" key="1">
    <citation type="submission" date="2016-10" db="EMBL/GenBank/DDBJ databases">
        <title>Sequence of Gallionella enrichment culture.</title>
        <authorList>
            <person name="Poehlein A."/>
            <person name="Muehling M."/>
            <person name="Daniel R."/>
        </authorList>
    </citation>
    <scope>NUCLEOTIDE SEQUENCE</scope>
</reference>
<feature type="transmembrane region" description="Helical" evidence="5">
    <location>
        <begin position="76"/>
        <end position="95"/>
    </location>
</feature>
<feature type="transmembrane region" description="Helical" evidence="5">
    <location>
        <begin position="44"/>
        <end position="64"/>
    </location>
</feature>
<dbReference type="InterPro" id="IPR005828">
    <property type="entry name" value="MFS_sugar_transport-like"/>
</dbReference>
<keyword evidence="4 5" id="KW-0472">Membrane</keyword>